<dbReference type="Pfam" id="PF00572">
    <property type="entry name" value="Ribosomal_L13"/>
    <property type="match status" value="1"/>
</dbReference>
<dbReference type="EMBL" id="MGKD01000009">
    <property type="protein sequence ID" value="OGN20031.1"/>
    <property type="molecule type" value="Genomic_DNA"/>
</dbReference>
<dbReference type="GO" id="GO:0006412">
    <property type="term" value="P:translation"/>
    <property type="evidence" value="ECO:0007669"/>
    <property type="project" value="InterPro"/>
</dbReference>
<dbReference type="Gene3D" id="3.90.1180.10">
    <property type="entry name" value="Ribosomal protein L13"/>
    <property type="match status" value="1"/>
</dbReference>
<evidence type="ECO:0000256" key="1">
    <source>
        <dbReference type="ARBA" id="ARBA00006227"/>
    </source>
</evidence>
<keyword evidence="3" id="KW-0687">Ribonucleoprotein</keyword>
<evidence type="ECO:0000256" key="4">
    <source>
        <dbReference type="ARBA" id="ARBA00035499"/>
    </source>
</evidence>
<evidence type="ECO:0000313" key="5">
    <source>
        <dbReference type="EMBL" id="OGN20031.1"/>
    </source>
</evidence>
<proteinExistence type="inferred from homology"/>
<dbReference type="SUPFAM" id="SSF52161">
    <property type="entry name" value="Ribosomal protein L13"/>
    <property type="match status" value="1"/>
</dbReference>
<evidence type="ECO:0000256" key="3">
    <source>
        <dbReference type="ARBA" id="ARBA00023274"/>
    </source>
</evidence>
<dbReference type="GO" id="GO:0003729">
    <property type="term" value="F:mRNA binding"/>
    <property type="evidence" value="ECO:0007669"/>
    <property type="project" value="TreeGrafter"/>
</dbReference>
<dbReference type="PANTHER" id="PTHR11545:SF2">
    <property type="entry name" value="LARGE RIBOSOMAL SUBUNIT PROTEIN UL13M"/>
    <property type="match status" value="1"/>
</dbReference>
<accession>A0A1F8G447</accession>
<dbReference type="AlphaFoldDB" id="A0A1F8G447"/>
<dbReference type="STRING" id="1802689.A3F25_01690"/>
<dbReference type="GO" id="GO:0003735">
    <property type="term" value="F:structural constituent of ribosome"/>
    <property type="evidence" value="ECO:0007669"/>
    <property type="project" value="InterPro"/>
</dbReference>
<dbReference type="InterPro" id="IPR036899">
    <property type="entry name" value="Ribosomal_uL13_sf"/>
</dbReference>
<dbReference type="InterPro" id="IPR005823">
    <property type="entry name" value="Ribosomal_uL13_bac-type"/>
</dbReference>
<comment type="caution">
    <text evidence="5">The sequence shown here is derived from an EMBL/GenBank/DDBJ whole genome shotgun (WGS) entry which is preliminary data.</text>
</comment>
<reference evidence="5 6" key="1">
    <citation type="journal article" date="2016" name="Nat. Commun.">
        <title>Thousands of microbial genomes shed light on interconnected biogeochemical processes in an aquifer system.</title>
        <authorList>
            <person name="Anantharaman K."/>
            <person name="Brown C.T."/>
            <person name="Hug L.A."/>
            <person name="Sharon I."/>
            <person name="Castelle C.J."/>
            <person name="Probst A.J."/>
            <person name="Thomas B.C."/>
            <person name="Singh A."/>
            <person name="Wilkins M.J."/>
            <person name="Karaoz U."/>
            <person name="Brodie E.L."/>
            <person name="Williams K.H."/>
            <person name="Hubbard S.S."/>
            <person name="Banfield J.F."/>
        </authorList>
    </citation>
    <scope>NUCLEOTIDE SEQUENCE [LARGE SCALE GENOMIC DNA]</scope>
</reference>
<dbReference type="NCBIfam" id="TIGR01066">
    <property type="entry name" value="rplM_bact"/>
    <property type="match status" value="1"/>
</dbReference>
<protein>
    <recommendedName>
        <fullName evidence="4">50S ribosomal protein L13</fullName>
    </recommendedName>
</protein>
<keyword evidence="2 5" id="KW-0689">Ribosomal protein</keyword>
<name>A0A1F8G447_9BACT</name>
<dbReference type="PANTHER" id="PTHR11545">
    <property type="entry name" value="RIBOSOMAL PROTEIN L13"/>
    <property type="match status" value="1"/>
</dbReference>
<gene>
    <name evidence="5" type="ORF">A3F25_01690</name>
</gene>
<sequence length="113" mass="13054">MKEHHIDATDKVFGRLASEVAVLLRGKDEAAWLPNVLPTNKVVISNVAKIKFTGHKMEQRTYYHYSGYPGGMRARTLETEWAKAPAKVFRSSVYRMLPKNRQRDHIIKNLIFN</sequence>
<dbReference type="GO" id="GO:0022625">
    <property type="term" value="C:cytosolic large ribosomal subunit"/>
    <property type="evidence" value="ECO:0007669"/>
    <property type="project" value="TreeGrafter"/>
</dbReference>
<dbReference type="CDD" id="cd00392">
    <property type="entry name" value="Ribosomal_L13"/>
    <property type="match status" value="1"/>
</dbReference>
<evidence type="ECO:0000256" key="2">
    <source>
        <dbReference type="ARBA" id="ARBA00022980"/>
    </source>
</evidence>
<dbReference type="PIRSF" id="PIRSF002181">
    <property type="entry name" value="Ribosomal_L13"/>
    <property type="match status" value="1"/>
</dbReference>
<dbReference type="Proteomes" id="UP000177478">
    <property type="component" value="Unassembled WGS sequence"/>
</dbReference>
<dbReference type="InterPro" id="IPR005822">
    <property type="entry name" value="Ribosomal_uL13"/>
</dbReference>
<comment type="similarity">
    <text evidence="1">Belongs to the universal ribosomal protein uL13 family.</text>
</comment>
<organism evidence="5 6">
    <name type="scientific">Candidatus Yanofskybacteria bacterium RIFCSPHIGHO2_12_FULL_45_19b</name>
    <dbReference type="NCBI Taxonomy" id="1802689"/>
    <lineage>
        <taxon>Bacteria</taxon>
        <taxon>Candidatus Yanofskyibacteriota</taxon>
    </lineage>
</organism>
<dbReference type="GO" id="GO:0017148">
    <property type="term" value="P:negative regulation of translation"/>
    <property type="evidence" value="ECO:0007669"/>
    <property type="project" value="TreeGrafter"/>
</dbReference>
<evidence type="ECO:0000313" key="6">
    <source>
        <dbReference type="Proteomes" id="UP000177478"/>
    </source>
</evidence>